<evidence type="ECO:0000313" key="1">
    <source>
        <dbReference type="EMBL" id="ORB76819.1"/>
    </source>
</evidence>
<reference evidence="1 2" key="1">
    <citation type="submission" date="2017-02" db="EMBL/GenBank/DDBJ databases">
        <title>The new phylogeny of genus Mycobacterium.</title>
        <authorList>
            <person name="Tortoli E."/>
            <person name="Trovato A."/>
            <person name="Cirillo D.M."/>
        </authorList>
    </citation>
    <scope>NUCLEOTIDE SEQUENCE [LARGE SCALE GENOMIC DNA]</scope>
    <source>
        <strain evidence="1 2">CCUG 56329</strain>
    </source>
</reference>
<accession>A0ABX3TDH0</accession>
<evidence type="ECO:0000313" key="2">
    <source>
        <dbReference type="Proteomes" id="UP000192847"/>
    </source>
</evidence>
<proteinExistence type="predicted"/>
<keyword evidence="2" id="KW-1185">Reference proteome</keyword>
<comment type="caution">
    <text evidence="1">The sequence shown here is derived from an EMBL/GenBank/DDBJ whole genome shotgun (WGS) entry which is preliminary data.</text>
</comment>
<feature type="non-terminal residue" evidence="1">
    <location>
        <position position="1"/>
    </location>
</feature>
<dbReference type="Proteomes" id="UP000192847">
    <property type="component" value="Unassembled WGS sequence"/>
</dbReference>
<gene>
    <name evidence="1" type="ORF">BST46_27965</name>
</gene>
<dbReference type="EMBL" id="MVIL01000447">
    <property type="protein sequence ID" value="ORB76819.1"/>
    <property type="molecule type" value="Genomic_DNA"/>
</dbReference>
<sequence length="188" mass="21118">LPVPHPGMSWKKPTTFWATTVDVQQLIAPTENGGAGIAVAELQIEAAWVWPEQHQWLKGWAGALRAKLAAARLQGRDDYEEMIKAIYTSYLGRLAAVGPGAWKYPYLHHQQPAWYAAIEGLTRWRALRYATRIAREHDLYPNECLNDAWFYRVPADTDTSVLEDPLRDDGTRANGSYRIKATTAATPA</sequence>
<organism evidence="1 2">
    <name type="scientific">Mycobacterium timonense</name>
    <dbReference type="NCBI Taxonomy" id="701043"/>
    <lineage>
        <taxon>Bacteria</taxon>
        <taxon>Bacillati</taxon>
        <taxon>Actinomycetota</taxon>
        <taxon>Actinomycetes</taxon>
        <taxon>Mycobacteriales</taxon>
        <taxon>Mycobacteriaceae</taxon>
        <taxon>Mycobacterium</taxon>
        <taxon>Mycobacterium avium complex (MAC)</taxon>
    </lineage>
</organism>
<protein>
    <submittedName>
        <fullName evidence="1">Uncharacterized protein</fullName>
    </submittedName>
</protein>
<name>A0ABX3TDH0_9MYCO</name>